<dbReference type="PANTHER" id="PTHR11200">
    <property type="entry name" value="INOSITOL 5-PHOSPHATASE"/>
    <property type="match status" value="1"/>
</dbReference>
<protein>
    <submittedName>
        <fullName evidence="3">Endonuclease/exonuclease/phosphatase</fullName>
    </submittedName>
</protein>
<keyword evidence="3" id="KW-0378">Hydrolase</keyword>
<dbReference type="GO" id="GO:0046856">
    <property type="term" value="P:phosphatidylinositol dephosphorylation"/>
    <property type="evidence" value="ECO:0007669"/>
    <property type="project" value="InterPro"/>
</dbReference>
<feature type="region of interest" description="Disordered" evidence="1">
    <location>
        <begin position="138"/>
        <end position="164"/>
    </location>
</feature>
<dbReference type="Gene3D" id="3.60.10.10">
    <property type="entry name" value="Endonuclease/exonuclease/phosphatase"/>
    <property type="match status" value="2"/>
</dbReference>
<feature type="compositionally biased region" description="Polar residues" evidence="1">
    <location>
        <begin position="713"/>
        <end position="735"/>
    </location>
</feature>
<feature type="domain" description="Inositol polyphosphate-related phosphatase" evidence="2">
    <location>
        <begin position="165"/>
        <end position="425"/>
    </location>
</feature>
<dbReference type="AlphaFoldDB" id="A0A9P6JK24"/>
<evidence type="ECO:0000313" key="4">
    <source>
        <dbReference type="Proteomes" id="UP000807306"/>
    </source>
</evidence>
<comment type="caution">
    <text evidence="3">The sequence shown here is derived from an EMBL/GenBank/DDBJ whole genome shotgun (WGS) entry which is preliminary data.</text>
</comment>
<dbReference type="InterPro" id="IPR046985">
    <property type="entry name" value="IP5"/>
</dbReference>
<feature type="compositionally biased region" description="Acidic residues" evidence="1">
    <location>
        <begin position="144"/>
        <end position="159"/>
    </location>
</feature>
<sequence length="801" mass="87820">MSSPSTFMATELETKKRTESVLSRFKHAMHTNANASSPLYNGLPTIEDIISPGNGTVNPKFLKIRFITWNMHDSLPKGDLEELLGKVPVYNPSPSKPGAFPRLPDDAFHPFHLVVIAGQECPTPSGIPMALGAGLKLYDREKDKDDEEEGKETDEEDKEEPEKLTGWTQIVEDWLCNGGGTGMRSTSPSTASISTPKPLIRQKSAREPRKGPYQLLVKERLMGIYLAIYIHRELKPMVKGISKASVTAGLIGGRLGNKGGVGIGLNLDGTTLLFLNAHLAAHEGRVHHRLANLLKIKSELEVDSFLSNKDPRNTAEDITDKFDFTFLCGDLNFRLDISRLHADWLIAKQEYAKAFAFDQLSAIMKKKAGEFEGFHEAPINFPPTFKYDVLRTLKRSKRSDSKASNVGDQTPFTDDEGHRTGDRPDDDEGTDAASSMSSIHSRDSEAEPEEGYFQRPAVGTPATPATPTIITSTSKVSVGTAGSGLPKSKAKWMSILSPSFGSPKLLKFKHSESWAGQLSPSTPNSAAFPPSPLSANTITTPQSASVATPRRKFLRPPPMVLVSSSGVSQNSMMEETIDGEKIVYDSSSKKRVPSWCDRILWKTTIPKPLPLLTLPELDDSSSHKPSRKFSQILTDALRSPPSRHLRDTKSPLFSSQSRFDRQPSSAGIREVTRIDPRPPMSAAPNGSFKPDDIRATRRSQSDYSPPPTAPLLHQTSPRRSTVASPTSPGRPTSASSSIWRFIPSFFSPTHPNAPTSAPLPPAYVKGDVVCLHYGTLDDRGMRRLEGRSDHRPVIGAYAVYI</sequence>
<keyword evidence="4" id="KW-1185">Reference proteome</keyword>
<dbReference type="Pfam" id="PF22669">
    <property type="entry name" value="Exo_endo_phos2"/>
    <property type="match status" value="2"/>
</dbReference>
<organism evidence="3 4">
    <name type="scientific">Crepidotus variabilis</name>
    <dbReference type="NCBI Taxonomy" id="179855"/>
    <lineage>
        <taxon>Eukaryota</taxon>
        <taxon>Fungi</taxon>
        <taxon>Dikarya</taxon>
        <taxon>Basidiomycota</taxon>
        <taxon>Agaricomycotina</taxon>
        <taxon>Agaricomycetes</taxon>
        <taxon>Agaricomycetidae</taxon>
        <taxon>Agaricales</taxon>
        <taxon>Agaricineae</taxon>
        <taxon>Crepidotaceae</taxon>
        <taxon>Crepidotus</taxon>
    </lineage>
</organism>
<dbReference type="EMBL" id="MU157915">
    <property type="protein sequence ID" value="KAF9523548.1"/>
    <property type="molecule type" value="Genomic_DNA"/>
</dbReference>
<accession>A0A9P6JK24</accession>
<keyword evidence="3" id="KW-0255">Endonuclease</keyword>
<dbReference type="PANTHER" id="PTHR11200:SF275">
    <property type="entry name" value="LD06095P"/>
    <property type="match status" value="1"/>
</dbReference>
<dbReference type="SUPFAM" id="SSF56219">
    <property type="entry name" value="DNase I-like"/>
    <property type="match status" value="1"/>
</dbReference>
<dbReference type="OrthoDB" id="405996at2759"/>
<feature type="region of interest" description="Disordered" evidence="1">
    <location>
        <begin position="611"/>
        <end position="735"/>
    </location>
</feature>
<evidence type="ECO:0000259" key="2">
    <source>
        <dbReference type="SMART" id="SM00128"/>
    </source>
</evidence>
<dbReference type="InterPro" id="IPR000300">
    <property type="entry name" value="IPPc"/>
</dbReference>
<dbReference type="Proteomes" id="UP000807306">
    <property type="component" value="Unassembled WGS sequence"/>
</dbReference>
<name>A0A9P6JK24_9AGAR</name>
<feature type="region of interest" description="Disordered" evidence="1">
    <location>
        <begin position="398"/>
        <end position="471"/>
    </location>
</feature>
<evidence type="ECO:0000313" key="3">
    <source>
        <dbReference type="EMBL" id="KAF9523548.1"/>
    </source>
</evidence>
<proteinExistence type="predicted"/>
<feature type="compositionally biased region" description="Polar residues" evidence="1">
    <location>
        <begin position="651"/>
        <end position="665"/>
    </location>
</feature>
<dbReference type="InterPro" id="IPR036691">
    <property type="entry name" value="Endo/exonu/phosph_ase_sf"/>
</dbReference>
<dbReference type="GO" id="GO:0004439">
    <property type="term" value="F:phosphatidylinositol-4,5-bisphosphate 5-phosphatase activity"/>
    <property type="evidence" value="ECO:0007669"/>
    <property type="project" value="TreeGrafter"/>
</dbReference>
<reference evidence="3" key="1">
    <citation type="submission" date="2020-11" db="EMBL/GenBank/DDBJ databases">
        <authorList>
            <consortium name="DOE Joint Genome Institute"/>
            <person name="Ahrendt S."/>
            <person name="Riley R."/>
            <person name="Andreopoulos W."/>
            <person name="Labutti K."/>
            <person name="Pangilinan J."/>
            <person name="Ruiz-Duenas F.J."/>
            <person name="Barrasa J.M."/>
            <person name="Sanchez-Garcia M."/>
            <person name="Camarero S."/>
            <person name="Miyauchi S."/>
            <person name="Serrano A."/>
            <person name="Linde D."/>
            <person name="Babiker R."/>
            <person name="Drula E."/>
            <person name="Ayuso-Fernandez I."/>
            <person name="Pacheco R."/>
            <person name="Padilla G."/>
            <person name="Ferreira P."/>
            <person name="Barriuso J."/>
            <person name="Kellner H."/>
            <person name="Castanera R."/>
            <person name="Alfaro M."/>
            <person name="Ramirez L."/>
            <person name="Pisabarro A.G."/>
            <person name="Kuo A."/>
            <person name="Tritt A."/>
            <person name="Lipzen A."/>
            <person name="He G."/>
            <person name="Yan M."/>
            <person name="Ng V."/>
            <person name="Cullen D."/>
            <person name="Martin F."/>
            <person name="Rosso M.-N."/>
            <person name="Henrissat B."/>
            <person name="Hibbett D."/>
            <person name="Martinez A.T."/>
            <person name="Grigoriev I.V."/>
        </authorList>
    </citation>
    <scope>NUCLEOTIDE SEQUENCE</scope>
    <source>
        <strain evidence="3">CBS 506.95</strain>
    </source>
</reference>
<dbReference type="GO" id="GO:0004519">
    <property type="term" value="F:endonuclease activity"/>
    <property type="evidence" value="ECO:0007669"/>
    <property type="project" value="UniProtKB-KW"/>
</dbReference>
<feature type="compositionally biased region" description="Polar residues" evidence="1">
    <location>
        <begin position="402"/>
        <end position="412"/>
    </location>
</feature>
<keyword evidence="3" id="KW-0540">Nuclease</keyword>
<feature type="compositionally biased region" description="Low complexity" evidence="1">
    <location>
        <begin position="460"/>
        <end position="471"/>
    </location>
</feature>
<gene>
    <name evidence="3" type="ORF">CPB83DRAFT_862695</name>
</gene>
<dbReference type="SMART" id="SM00128">
    <property type="entry name" value="IPPc"/>
    <property type="match status" value="1"/>
</dbReference>
<evidence type="ECO:0000256" key="1">
    <source>
        <dbReference type="SAM" id="MobiDB-lite"/>
    </source>
</evidence>